<feature type="domain" description="Phasin" evidence="2">
    <location>
        <begin position="56"/>
        <end position="151"/>
    </location>
</feature>
<dbReference type="OrthoDB" id="8479257at2"/>
<evidence type="ECO:0000259" key="2">
    <source>
        <dbReference type="Pfam" id="PF09361"/>
    </source>
</evidence>
<dbReference type="Proteomes" id="UP000265750">
    <property type="component" value="Unassembled WGS sequence"/>
</dbReference>
<comment type="caution">
    <text evidence="3">The sequence shown here is derived from an EMBL/GenBank/DDBJ whole genome shotgun (WGS) entry which is preliminary data.</text>
</comment>
<feature type="region of interest" description="Disordered" evidence="1">
    <location>
        <begin position="1"/>
        <end position="35"/>
    </location>
</feature>
<name>A0A3A1WI90_9HYPH</name>
<dbReference type="AlphaFoldDB" id="A0A3A1WI90"/>
<evidence type="ECO:0000313" key="3">
    <source>
        <dbReference type="EMBL" id="RIY00304.1"/>
    </source>
</evidence>
<accession>A0A3A1WI90</accession>
<gene>
    <name evidence="3" type="ORF">D3218_12275</name>
</gene>
<reference evidence="4" key="1">
    <citation type="submission" date="2018-09" db="EMBL/GenBank/DDBJ databases">
        <authorList>
            <person name="Tuo L."/>
        </authorList>
    </citation>
    <scope>NUCLEOTIDE SEQUENCE [LARGE SCALE GENOMIC DNA]</scope>
    <source>
        <strain evidence="4">M2BS4Y-1</strain>
    </source>
</reference>
<proteinExistence type="predicted"/>
<protein>
    <submittedName>
        <fullName evidence="3">Phasin</fullName>
    </submittedName>
</protein>
<organism evidence="3 4">
    <name type="scientific">Aureimonas flava</name>
    <dbReference type="NCBI Taxonomy" id="2320271"/>
    <lineage>
        <taxon>Bacteria</taxon>
        <taxon>Pseudomonadati</taxon>
        <taxon>Pseudomonadota</taxon>
        <taxon>Alphaproteobacteria</taxon>
        <taxon>Hyphomicrobiales</taxon>
        <taxon>Aurantimonadaceae</taxon>
        <taxon>Aureimonas</taxon>
    </lineage>
</organism>
<keyword evidence="4" id="KW-1185">Reference proteome</keyword>
<dbReference type="EMBL" id="QYRN01000006">
    <property type="protein sequence ID" value="RIY00304.1"/>
    <property type="molecule type" value="Genomic_DNA"/>
</dbReference>
<evidence type="ECO:0000313" key="4">
    <source>
        <dbReference type="Proteomes" id="UP000265750"/>
    </source>
</evidence>
<sequence length="162" mass="17846">MSDTENFNSGDPARDAFDSAQRAQAAMGLDPSKMGEAFRTMTQKSIEQSKEAYARMKSAADQATQTLEATVENAHSGSLNLTKRAIEGMRAQAEMNFAHMEKLASAKSMAEFMELQTSYLRRQVELVADQAKEMQTLSQSVAQDVIRPARDAAQKATGQDRF</sequence>
<dbReference type="RefSeq" id="WP_119540614.1">
    <property type="nucleotide sequence ID" value="NZ_QYRN01000006.1"/>
</dbReference>
<dbReference type="InterPro" id="IPR018968">
    <property type="entry name" value="Phasin"/>
</dbReference>
<evidence type="ECO:0000256" key="1">
    <source>
        <dbReference type="SAM" id="MobiDB-lite"/>
    </source>
</evidence>
<dbReference type="Pfam" id="PF09361">
    <property type="entry name" value="Phasin_2"/>
    <property type="match status" value="1"/>
</dbReference>